<organism evidence="12 13">
    <name type="scientific">Dreissena polymorpha</name>
    <name type="common">Zebra mussel</name>
    <name type="synonym">Mytilus polymorpha</name>
    <dbReference type="NCBI Taxonomy" id="45954"/>
    <lineage>
        <taxon>Eukaryota</taxon>
        <taxon>Metazoa</taxon>
        <taxon>Spiralia</taxon>
        <taxon>Lophotrochozoa</taxon>
        <taxon>Mollusca</taxon>
        <taxon>Bivalvia</taxon>
        <taxon>Autobranchia</taxon>
        <taxon>Heteroconchia</taxon>
        <taxon>Euheterodonta</taxon>
        <taxon>Imparidentia</taxon>
        <taxon>Neoheterodontei</taxon>
        <taxon>Myida</taxon>
        <taxon>Dreissenoidea</taxon>
        <taxon>Dreissenidae</taxon>
        <taxon>Dreissena</taxon>
    </lineage>
</organism>
<keyword evidence="6" id="KW-0931">ER-Golgi transport</keyword>
<feature type="binding site" evidence="11">
    <location>
        <begin position="60"/>
        <end position="63"/>
    </location>
    <ligand>
        <name>GTP</name>
        <dbReference type="ChEBI" id="CHEBI:37565"/>
    </ligand>
</feature>
<gene>
    <name evidence="12" type="ORF">DPMN_101614</name>
</gene>
<dbReference type="PANTHER" id="PTHR11711">
    <property type="entry name" value="ADP RIBOSYLATION FACTOR-RELATED"/>
    <property type="match status" value="1"/>
</dbReference>
<evidence type="ECO:0000256" key="5">
    <source>
        <dbReference type="ARBA" id="ARBA00022741"/>
    </source>
</evidence>
<evidence type="ECO:0008006" key="14">
    <source>
        <dbReference type="Google" id="ProtNLM"/>
    </source>
</evidence>
<dbReference type="SMART" id="SM00177">
    <property type="entry name" value="ARF"/>
    <property type="match status" value="1"/>
</dbReference>
<dbReference type="GO" id="GO:0003924">
    <property type="term" value="F:GTPase activity"/>
    <property type="evidence" value="ECO:0007669"/>
    <property type="project" value="InterPro"/>
</dbReference>
<dbReference type="GO" id="GO:0005525">
    <property type="term" value="F:GTP binding"/>
    <property type="evidence" value="ECO:0007669"/>
    <property type="project" value="UniProtKB-KW"/>
</dbReference>
<dbReference type="Gene3D" id="3.40.50.300">
    <property type="entry name" value="P-loop containing nucleotide triphosphate hydrolases"/>
    <property type="match status" value="1"/>
</dbReference>
<keyword evidence="10" id="KW-0449">Lipoprotein</keyword>
<keyword evidence="8" id="KW-0333">Golgi apparatus</keyword>
<dbReference type="Pfam" id="PF00025">
    <property type="entry name" value="Arf"/>
    <property type="match status" value="1"/>
</dbReference>
<dbReference type="EMBL" id="JAIWYP010000003">
    <property type="protein sequence ID" value="KAH3858969.1"/>
    <property type="molecule type" value="Genomic_DNA"/>
</dbReference>
<keyword evidence="7" id="KW-0653">Protein transport</keyword>
<dbReference type="GO" id="GO:0005794">
    <property type="term" value="C:Golgi apparatus"/>
    <property type="evidence" value="ECO:0007669"/>
    <property type="project" value="UniProtKB-SubCell"/>
</dbReference>
<proteinExistence type="inferred from homology"/>
<evidence type="ECO:0000256" key="6">
    <source>
        <dbReference type="ARBA" id="ARBA00022892"/>
    </source>
</evidence>
<comment type="caution">
    <text evidence="12">The sequence shown here is derived from an EMBL/GenBank/DDBJ whole genome shotgun (WGS) entry which is preliminary data.</text>
</comment>
<dbReference type="PRINTS" id="PR00328">
    <property type="entry name" value="SAR1GTPBP"/>
</dbReference>
<evidence type="ECO:0000256" key="3">
    <source>
        <dbReference type="ARBA" id="ARBA00022448"/>
    </source>
</evidence>
<keyword evidence="13" id="KW-1185">Reference proteome</keyword>
<evidence type="ECO:0000256" key="1">
    <source>
        <dbReference type="ARBA" id="ARBA00004555"/>
    </source>
</evidence>
<dbReference type="InterPro" id="IPR027417">
    <property type="entry name" value="P-loop_NTPase"/>
</dbReference>
<dbReference type="Proteomes" id="UP000828390">
    <property type="component" value="Unassembled WGS sequence"/>
</dbReference>
<dbReference type="AlphaFoldDB" id="A0A9D4LJP0"/>
<dbReference type="SUPFAM" id="SSF52540">
    <property type="entry name" value="P-loop containing nucleoside triphosphate hydrolases"/>
    <property type="match status" value="1"/>
</dbReference>
<evidence type="ECO:0000256" key="2">
    <source>
        <dbReference type="ARBA" id="ARBA00010290"/>
    </source>
</evidence>
<dbReference type="GO" id="GO:0015031">
    <property type="term" value="P:protein transport"/>
    <property type="evidence" value="ECO:0007669"/>
    <property type="project" value="UniProtKB-KW"/>
</dbReference>
<dbReference type="FunFam" id="3.40.50.300:FF:003500">
    <property type="entry name" value="ADP-ribosylation factor 1"/>
    <property type="match status" value="1"/>
</dbReference>
<name>A0A9D4LJP0_DREPO</name>
<keyword evidence="3" id="KW-0813">Transport</keyword>
<evidence type="ECO:0000256" key="10">
    <source>
        <dbReference type="ARBA" id="ARBA00023288"/>
    </source>
</evidence>
<evidence type="ECO:0000256" key="7">
    <source>
        <dbReference type="ARBA" id="ARBA00022927"/>
    </source>
</evidence>
<evidence type="ECO:0000256" key="4">
    <source>
        <dbReference type="ARBA" id="ARBA00022707"/>
    </source>
</evidence>
<comment type="similarity">
    <text evidence="2">Belongs to the small GTPase superfamily. Arf family.</text>
</comment>
<dbReference type="GO" id="GO:0016192">
    <property type="term" value="P:vesicle-mediated transport"/>
    <property type="evidence" value="ECO:0007669"/>
    <property type="project" value="UniProtKB-KW"/>
</dbReference>
<evidence type="ECO:0000313" key="12">
    <source>
        <dbReference type="EMBL" id="KAH3858969.1"/>
    </source>
</evidence>
<reference evidence="12" key="1">
    <citation type="journal article" date="2019" name="bioRxiv">
        <title>The Genome of the Zebra Mussel, Dreissena polymorpha: A Resource for Invasive Species Research.</title>
        <authorList>
            <person name="McCartney M.A."/>
            <person name="Auch B."/>
            <person name="Kono T."/>
            <person name="Mallez S."/>
            <person name="Zhang Y."/>
            <person name="Obille A."/>
            <person name="Becker A."/>
            <person name="Abrahante J.E."/>
            <person name="Garbe J."/>
            <person name="Badalamenti J.P."/>
            <person name="Herman A."/>
            <person name="Mangelson H."/>
            <person name="Liachko I."/>
            <person name="Sullivan S."/>
            <person name="Sone E.D."/>
            <person name="Koren S."/>
            <person name="Silverstein K.A.T."/>
            <person name="Beckman K.B."/>
            <person name="Gohl D.M."/>
        </authorList>
    </citation>
    <scope>NUCLEOTIDE SEQUENCE</scope>
    <source>
        <strain evidence="12">Duluth1</strain>
        <tissue evidence="12">Whole animal</tissue>
    </source>
</reference>
<keyword evidence="5 11" id="KW-0547">Nucleotide-binding</keyword>
<sequence length="122" mass="14301">MWVVRTRSGSLWRHYYQNAEGLIYVVDSNDRERMRESREELFGIIESDEMRGVPILVLANKQDLPNSLKSSEIVDHLHLHKLSNRKWYVQGTCATNGDGIYEGMHQLATMVKEFKKTHYSPY</sequence>
<evidence type="ECO:0000313" key="13">
    <source>
        <dbReference type="Proteomes" id="UP000828390"/>
    </source>
</evidence>
<dbReference type="PROSITE" id="PS51417">
    <property type="entry name" value="ARF"/>
    <property type="match status" value="1"/>
</dbReference>
<evidence type="ECO:0000256" key="11">
    <source>
        <dbReference type="PIRSR" id="PIRSR606689-1"/>
    </source>
</evidence>
<comment type="subcellular location">
    <subcellularLocation>
        <location evidence="1">Golgi apparatus</location>
    </subcellularLocation>
</comment>
<keyword evidence="4" id="KW-0519">Myristate</keyword>
<protein>
    <recommendedName>
        <fullName evidence="14">ADP-ribosylation factor</fullName>
    </recommendedName>
</protein>
<evidence type="ECO:0000256" key="8">
    <source>
        <dbReference type="ARBA" id="ARBA00023034"/>
    </source>
</evidence>
<accession>A0A9D4LJP0</accession>
<evidence type="ECO:0000256" key="9">
    <source>
        <dbReference type="ARBA" id="ARBA00023134"/>
    </source>
</evidence>
<dbReference type="InterPro" id="IPR024156">
    <property type="entry name" value="Small_GTPase_ARF"/>
</dbReference>
<reference evidence="12" key="2">
    <citation type="submission" date="2020-11" db="EMBL/GenBank/DDBJ databases">
        <authorList>
            <person name="McCartney M.A."/>
            <person name="Auch B."/>
            <person name="Kono T."/>
            <person name="Mallez S."/>
            <person name="Becker A."/>
            <person name="Gohl D.M."/>
            <person name="Silverstein K.A.T."/>
            <person name="Koren S."/>
            <person name="Bechman K.B."/>
            <person name="Herman A."/>
            <person name="Abrahante J.E."/>
            <person name="Garbe J."/>
        </authorList>
    </citation>
    <scope>NUCLEOTIDE SEQUENCE</scope>
    <source>
        <strain evidence="12">Duluth1</strain>
        <tissue evidence="12">Whole animal</tissue>
    </source>
</reference>
<keyword evidence="9 11" id="KW-0342">GTP-binding</keyword>
<dbReference type="InterPro" id="IPR006689">
    <property type="entry name" value="Small_GTPase_ARF/SAR"/>
</dbReference>